<reference evidence="2" key="1">
    <citation type="submission" date="2021-03" db="EMBL/GenBank/DDBJ databases">
        <authorList>
            <person name="Bekaert M."/>
        </authorList>
    </citation>
    <scope>NUCLEOTIDE SEQUENCE</scope>
</reference>
<evidence type="ECO:0000256" key="1">
    <source>
        <dbReference type="SAM" id="Phobius"/>
    </source>
</evidence>
<name>A0A8S3SV25_MYTED</name>
<gene>
    <name evidence="2" type="ORF">MEDL_38613</name>
</gene>
<keyword evidence="1" id="KW-0812">Transmembrane</keyword>
<keyword evidence="3" id="KW-1185">Reference proteome</keyword>
<dbReference type="Proteomes" id="UP000683360">
    <property type="component" value="Unassembled WGS sequence"/>
</dbReference>
<keyword evidence="1" id="KW-1133">Transmembrane helix</keyword>
<accession>A0A8S3SV25</accession>
<keyword evidence="1" id="KW-0472">Membrane</keyword>
<protein>
    <submittedName>
        <fullName evidence="2">Uncharacterized protein</fullName>
    </submittedName>
</protein>
<feature type="transmembrane region" description="Helical" evidence="1">
    <location>
        <begin position="136"/>
        <end position="155"/>
    </location>
</feature>
<organism evidence="2 3">
    <name type="scientific">Mytilus edulis</name>
    <name type="common">Blue mussel</name>
    <dbReference type="NCBI Taxonomy" id="6550"/>
    <lineage>
        <taxon>Eukaryota</taxon>
        <taxon>Metazoa</taxon>
        <taxon>Spiralia</taxon>
        <taxon>Lophotrochozoa</taxon>
        <taxon>Mollusca</taxon>
        <taxon>Bivalvia</taxon>
        <taxon>Autobranchia</taxon>
        <taxon>Pteriomorphia</taxon>
        <taxon>Mytilida</taxon>
        <taxon>Mytiloidea</taxon>
        <taxon>Mytilidae</taxon>
        <taxon>Mytilinae</taxon>
        <taxon>Mytilus</taxon>
    </lineage>
</organism>
<feature type="transmembrane region" description="Helical" evidence="1">
    <location>
        <begin position="60"/>
        <end position="79"/>
    </location>
</feature>
<comment type="caution">
    <text evidence="2">The sequence shown here is derived from an EMBL/GenBank/DDBJ whole genome shotgun (WGS) entry which is preliminary data.</text>
</comment>
<evidence type="ECO:0000313" key="2">
    <source>
        <dbReference type="EMBL" id="CAG2225447.1"/>
    </source>
</evidence>
<dbReference type="AlphaFoldDB" id="A0A8S3SV25"/>
<sequence>MVSSKEQPNNLKWVAMGCVAAAALVKVVYTIETIMIMCLLVVVAVVILKYFFITDEHYKFLYWIAIGCIAVAALIKAILTMGAFVILWFMFAACVVSVLTYLLSHLLEDEPNLKWIPIGFLAAAGLIQTSQTIGPLGAACFLGAYVSVLMLLFYFKYITVPSLVDNCLKKATGNIFKCNS</sequence>
<feature type="transmembrane region" description="Helical" evidence="1">
    <location>
        <begin position="34"/>
        <end position="53"/>
    </location>
</feature>
<evidence type="ECO:0000313" key="3">
    <source>
        <dbReference type="Proteomes" id="UP000683360"/>
    </source>
</evidence>
<proteinExistence type="predicted"/>
<feature type="transmembrane region" description="Helical" evidence="1">
    <location>
        <begin position="85"/>
        <end position="103"/>
    </location>
</feature>
<dbReference type="EMBL" id="CAJPWZ010001850">
    <property type="protein sequence ID" value="CAG2225447.1"/>
    <property type="molecule type" value="Genomic_DNA"/>
</dbReference>